<evidence type="ECO:0000256" key="2">
    <source>
        <dbReference type="ARBA" id="ARBA00004117"/>
    </source>
</evidence>
<comment type="subcellular location">
    <subcellularLocation>
        <location evidence="2">Bacterial flagellum basal body</location>
    </subcellularLocation>
</comment>
<gene>
    <name evidence="4" type="ORF">LCGC14_2733700</name>
</gene>
<accession>A0A0F8ZTW2</accession>
<comment type="function">
    <text evidence="1">Assembles around the rod to form the L-ring and probably protects the motor/basal body from shearing forces during rotation.</text>
</comment>
<feature type="non-terminal residue" evidence="4">
    <location>
        <position position="1"/>
    </location>
</feature>
<organism evidence="4">
    <name type="scientific">marine sediment metagenome</name>
    <dbReference type="NCBI Taxonomy" id="412755"/>
    <lineage>
        <taxon>unclassified sequences</taxon>
        <taxon>metagenomes</taxon>
        <taxon>ecological metagenomes</taxon>
    </lineage>
</organism>
<evidence type="ECO:0000256" key="1">
    <source>
        <dbReference type="ARBA" id="ARBA00002591"/>
    </source>
</evidence>
<dbReference type="InterPro" id="IPR001782">
    <property type="entry name" value="Flag_FlgI"/>
</dbReference>
<proteinExistence type="predicted"/>
<dbReference type="GO" id="GO:0071973">
    <property type="term" value="P:bacterial-type flagellum-dependent cell motility"/>
    <property type="evidence" value="ECO:0007669"/>
    <property type="project" value="InterPro"/>
</dbReference>
<evidence type="ECO:0000256" key="3">
    <source>
        <dbReference type="ARBA" id="ARBA00022729"/>
    </source>
</evidence>
<evidence type="ECO:0008006" key="5">
    <source>
        <dbReference type="Google" id="ProtNLM"/>
    </source>
</evidence>
<keyword evidence="3" id="KW-0732">Signal</keyword>
<dbReference type="PRINTS" id="PR01010">
    <property type="entry name" value="FLGPRINGFLGI"/>
</dbReference>
<dbReference type="PANTHER" id="PTHR30381">
    <property type="entry name" value="FLAGELLAR P-RING PERIPLASMIC PROTEIN FLGI"/>
    <property type="match status" value="1"/>
</dbReference>
<dbReference type="PANTHER" id="PTHR30381:SF0">
    <property type="entry name" value="FLAGELLAR P-RING PROTEIN"/>
    <property type="match status" value="1"/>
</dbReference>
<reference evidence="4" key="1">
    <citation type="journal article" date="2015" name="Nature">
        <title>Complex archaea that bridge the gap between prokaryotes and eukaryotes.</title>
        <authorList>
            <person name="Spang A."/>
            <person name="Saw J.H."/>
            <person name="Jorgensen S.L."/>
            <person name="Zaremba-Niedzwiedzka K."/>
            <person name="Martijn J."/>
            <person name="Lind A.E."/>
            <person name="van Eijk R."/>
            <person name="Schleper C."/>
            <person name="Guy L."/>
            <person name="Ettema T.J."/>
        </authorList>
    </citation>
    <scope>NUCLEOTIDE SEQUENCE</scope>
</reference>
<sequence length="298" mass="31596">FMPAMSALAKIMTVMGEPLGPGGLADLKDAKNVAMVTVTATIPEAGARQGDKIDCVVSSIGAAKDLTGGRLFHTALVGPDKNNPTVYAFADGPITIEDTTLTTGRIHRGCRLEAEFFNEFTLDGKVTIVLDKNHADFGVAQYVVDLINRSLVVSQGNRSGPSGRAPAKALDQSNIEIEIPTAYLDDPVLFISEILDEPLIGLDTGARVVINERAGSIVISGDVEIGAVIVNHRNVVIETGNVTAGQRFVSIDPDDTSAVKLKSLIEALNAIHVPTDDVIDIIKGLERNGKLHAKLIIE</sequence>
<dbReference type="GO" id="GO:0009428">
    <property type="term" value="C:bacterial-type flagellum basal body, distal rod, P ring"/>
    <property type="evidence" value="ECO:0007669"/>
    <property type="project" value="InterPro"/>
</dbReference>
<dbReference type="EMBL" id="LAZR01049556">
    <property type="protein sequence ID" value="KKK89380.1"/>
    <property type="molecule type" value="Genomic_DNA"/>
</dbReference>
<dbReference type="GO" id="GO:0030288">
    <property type="term" value="C:outer membrane-bounded periplasmic space"/>
    <property type="evidence" value="ECO:0007669"/>
    <property type="project" value="InterPro"/>
</dbReference>
<dbReference type="GO" id="GO:0005198">
    <property type="term" value="F:structural molecule activity"/>
    <property type="evidence" value="ECO:0007669"/>
    <property type="project" value="InterPro"/>
</dbReference>
<dbReference type="Pfam" id="PF02119">
    <property type="entry name" value="FlgI"/>
    <property type="match status" value="1"/>
</dbReference>
<dbReference type="AlphaFoldDB" id="A0A0F8ZTW2"/>
<comment type="caution">
    <text evidence="4">The sequence shown here is derived from an EMBL/GenBank/DDBJ whole genome shotgun (WGS) entry which is preliminary data.</text>
</comment>
<protein>
    <recommendedName>
        <fullName evidence="5">Flagellar basal body P-ring protein FlgI</fullName>
    </recommendedName>
</protein>
<name>A0A0F8ZTW2_9ZZZZ</name>
<evidence type="ECO:0000313" key="4">
    <source>
        <dbReference type="EMBL" id="KKK89380.1"/>
    </source>
</evidence>